<dbReference type="AlphaFoldDB" id="A0A7G9S7C5"/>
<gene>
    <name evidence="1" type="ORF">H9L06_05580</name>
</gene>
<name>A0A7G9S7C5_9MICO</name>
<dbReference type="InterPro" id="IPR036170">
    <property type="entry name" value="YezG-like_sf"/>
</dbReference>
<evidence type="ECO:0000313" key="1">
    <source>
        <dbReference type="EMBL" id="QNN63750.1"/>
    </source>
</evidence>
<protein>
    <submittedName>
        <fullName evidence="1">Agglutinin cell wall attachment protein</fullName>
    </submittedName>
</protein>
<dbReference type="KEGG" id="ldn:H9L06_05580"/>
<keyword evidence="2" id="KW-1185">Reference proteome</keyword>
<sequence length="151" mass="17466">MSVPPMVRQSEIIQELSTLLPERVPGEWVELVFTERSLSMYGQGEMRAKRPDGSWESVRAPRSKNDLLEELRSLMYQPGCGTWFSTTWRVTKTPSGESAVDITFNYDDEPDWSRPIRAFNYVLDLEDFPRDEEHIPAWLRKKVAEGKGEAQ</sequence>
<proteinExistence type="predicted"/>
<dbReference type="Proteomes" id="UP000515934">
    <property type="component" value="Chromosome"/>
</dbReference>
<accession>A0A7G9S7C5</accession>
<dbReference type="SUPFAM" id="SSF160424">
    <property type="entry name" value="BH3703-like"/>
    <property type="match status" value="1"/>
</dbReference>
<evidence type="ECO:0000313" key="2">
    <source>
        <dbReference type="Proteomes" id="UP000515934"/>
    </source>
</evidence>
<dbReference type="EMBL" id="CP060716">
    <property type="protein sequence ID" value="QNN63750.1"/>
    <property type="molecule type" value="Genomic_DNA"/>
</dbReference>
<organism evidence="1 2">
    <name type="scientific">Leucobacter denitrificans</name>
    <dbReference type="NCBI Taxonomy" id="683042"/>
    <lineage>
        <taxon>Bacteria</taxon>
        <taxon>Bacillati</taxon>
        <taxon>Actinomycetota</taxon>
        <taxon>Actinomycetes</taxon>
        <taxon>Micrococcales</taxon>
        <taxon>Microbacteriaceae</taxon>
        <taxon>Leucobacter</taxon>
    </lineage>
</organism>
<reference evidence="1 2" key="1">
    <citation type="submission" date="2020-08" db="EMBL/GenBank/DDBJ databases">
        <title>Genome sequence of Leucobacter denitrificans KACC 14055T.</title>
        <authorList>
            <person name="Hyun D.-W."/>
            <person name="Bae J.-W."/>
        </authorList>
    </citation>
    <scope>NUCLEOTIDE SEQUENCE [LARGE SCALE GENOMIC DNA]</scope>
    <source>
        <strain evidence="1 2">KACC 14055</strain>
    </source>
</reference>